<dbReference type="NCBIfam" id="TIGR01566">
    <property type="entry name" value="ZF_HD_prot_N"/>
    <property type="match status" value="1"/>
</dbReference>
<dbReference type="Pfam" id="PF04770">
    <property type="entry name" value="ZF-HD_dimer"/>
    <property type="match status" value="1"/>
</dbReference>
<evidence type="ECO:0000256" key="1">
    <source>
        <dbReference type="ARBA" id="ARBA00004123"/>
    </source>
</evidence>
<dbReference type="PANTHER" id="PTHR31948:SF157">
    <property type="entry name" value="ZINC-FINGER HOMEODOMAIN PROTEIN 1"/>
    <property type="match status" value="1"/>
</dbReference>
<feature type="region of interest" description="Disordered" evidence="10">
    <location>
        <begin position="212"/>
        <end position="235"/>
    </location>
</feature>
<dbReference type="Gene3D" id="1.10.10.60">
    <property type="entry name" value="Homeodomain-like"/>
    <property type="match status" value="1"/>
</dbReference>
<proteinExistence type="predicted"/>
<evidence type="ECO:0000259" key="11">
    <source>
        <dbReference type="PROSITE" id="PS51523"/>
    </source>
</evidence>
<dbReference type="InterPro" id="IPR006455">
    <property type="entry name" value="Homeodomain_ZF_HD"/>
</dbReference>
<dbReference type="Proteomes" id="UP001604277">
    <property type="component" value="Unassembled WGS sequence"/>
</dbReference>
<keyword evidence="8" id="KW-0804">Transcription</keyword>
<evidence type="ECO:0000256" key="4">
    <source>
        <dbReference type="ARBA" id="ARBA00022833"/>
    </source>
</evidence>
<organism evidence="12 13">
    <name type="scientific">Forsythia ovata</name>
    <dbReference type="NCBI Taxonomy" id="205694"/>
    <lineage>
        <taxon>Eukaryota</taxon>
        <taxon>Viridiplantae</taxon>
        <taxon>Streptophyta</taxon>
        <taxon>Embryophyta</taxon>
        <taxon>Tracheophyta</taxon>
        <taxon>Spermatophyta</taxon>
        <taxon>Magnoliopsida</taxon>
        <taxon>eudicotyledons</taxon>
        <taxon>Gunneridae</taxon>
        <taxon>Pentapetalae</taxon>
        <taxon>asterids</taxon>
        <taxon>lamiids</taxon>
        <taxon>Lamiales</taxon>
        <taxon>Oleaceae</taxon>
        <taxon>Forsythieae</taxon>
        <taxon>Forsythia</taxon>
    </lineage>
</organism>
<dbReference type="NCBIfam" id="TIGR01565">
    <property type="entry name" value="homeo_ZF_HD"/>
    <property type="match status" value="1"/>
</dbReference>
<dbReference type="GO" id="GO:0005634">
    <property type="term" value="C:nucleus"/>
    <property type="evidence" value="ECO:0007669"/>
    <property type="project" value="UniProtKB-SubCell"/>
</dbReference>
<comment type="subcellular location">
    <subcellularLocation>
        <location evidence="1">Nucleus</location>
    </subcellularLocation>
</comment>
<keyword evidence="2" id="KW-0479">Metal-binding</keyword>
<evidence type="ECO:0000256" key="10">
    <source>
        <dbReference type="SAM" id="MobiDB-lite"/>
    </source>
</evidence>
<dbReference type="AlphaFoldDB" id="A0ABD1VMF8"/>
<dbReference type="PANTHER" id="PTHR31948">
    <property type="entry name" value="ZINC-FINGER HOMEODOMAIN PROTEIN 2"/>
    <property type="match status" value="1"/>
</dbReference>
<evidence type="ECO:0000256" key="9">
    <source>
        <dbReference type="ARBA" id="ARBA00023242"/>
    </source>
</evidence>
<evidence type="ECO:0000256" key="5">
    <source>
        <dbReference type="ARBA" id="ARBA00023015"/>
    </source>
</evidence>
<keyword evidence="9" id="KW-0539">Nucleus</keyword>
<keyword evidence="3 12" id="KW-0863">Zinc-finger</keyword>
<feature type="region of interest" description="Disordered" evidence="10">
    <location>
        <begin position="69"/>
        <end position="108"/>
    </location>
</feature>
<name>A0ABD1VMF8_9LAMI</name>
<reference evidence="13" key="1">
    <citation type="submission" date="2024-07" db="EMBL/GenBank/DDBJ databases">
        <title>Two chromosome-level genome assemblies of Korean endemic species Abeliophyllum distichum and Forsythia ovata (Oleaceae).</title>
        <authorList>
            <person name="Jang H."/>
        </authorList>
    </citation>
    <scope>NUCLEOTIDE SEQUENCE [LARGE SCALE GENOMIC DNA]</scope>
</reference>
<accession>A0ABD1VMF8</accession>
<evidence type="ECO:0000256" key="8">
    <source>
        <dbReference type="ARBA" id="ARBA00023163"/>
    </source>
</evidence>
<dbReference type="GO" id="GO:0008270">
    <property type="term" value="F:zinc ion binding"/>
    <property type="evidence" value="ECO:0007669"/>
    <property type="project" value="UniProtKB-KW"/>
</dbReference>
<dbReference type="InterPro" id="IPR006456">
    <property type="entry name" value="ZF_HD_homeobox_Cys/His_dimer"/>
</dbReference>
<dbReference type="InterPro" id="IPR009057">
    <property type="entry name" value="Homeodomain-like_sf"/>
</dbReference>
<gene>
    <name evidence="12" type="ORF">Fot_19930</name>
</gene>
<evidence type="ECO:0000256" key="2">
    <source>
        <dbReference type="ARBA" id="ARBA00022723"/>
    </source>
</evidence>
<evidence type="ECO:0000256" key="6">
    <source>
        <dbReference type="ARBA" id="ARBA00023125"/>
    </source>
</evidence>
<comment type="caution">
    <text evidence="12">The sequence shown here is derived from an EMBL/GenBank/DDBJ whole genome shotgun (WGS) entry which is preliminary data.</text>
</comment>
<keyword evidence="4" id="KW-0862">Zinc</keyword>
<evidence type="ECO:0000256" key="3">
    <source>
        <dbReference type="ARBA" id="ARBA00022771"/>
    </source>
</evidence>
<feature type="domain" description="ZF-HD dimerization-type" evidence="11">
    <location>
        <begin position="115"/>
        <end position="164"/>
    </location>
</feature>
<protein>
    <submittedName>
        <fullName evidence="12">Zinc-finger homeodomain protein 2</fullName>
    </submittedName>
</protein>
<dbReference type="GO" id="GO:0003677">
    <property type="term" value="F:DNA binding"/>
    <property type="evidence" value="ECO:0007669"/>
    <property type="project" value="UniProtKB-KW"/>
</dbReference>
<keyword evidence="13" id="KW-1185">Reference proteome</keyword>
<dbReference type="PROSITE" id="PS51523">
    <property type="entry name" value="ZF_HD_DIMER"/>
    <property type="match status" value="1"/>
</dbReference>
<keyword evidence="7 12" id="KW-0371">Homeobox</keyword>
<feature type="compositionally biased region" description="Polar residues" evidence="10">
    <location>
        <begin position="85"/>
        <end position="101"/>
    </location>
</feature>
<dbReference type="SUPFAM" id="SSF46689">
    <property type="entry name" value="Homeodomain-like"/>
    <property type="match status" value="1"/>
</dbReference>
<dbReference type="FunFam" id="1.10.10.60:FF:000257">
    <property type="entry name" value="Zinc-finger homeodomain protein 2"/>
    <property type="match status" value="1"/>
</dbReference>
<keyword evidence="6 12" id="KW-0238">DNA-binding</keyword>
<evidence type="ECO:0000256" key="7">
    <source>
        <dbReference type="ARBA" id="ARBA00023155"/>
    </source>
</evidence>
<sequence>MGVWNGGCEFERREIGRVRDLGEKGGMGCSEFNSLTNKTSRDELNLLLGKASRSTQSIIMTTLKRMEFEDQDEEHEGEIGLPPTSYDSLGNSNSTRPTTKMPSPVEATAMRKPRYRECLKNHAVGIGGHSVDGCGEFMAAGAEGSMDALICAACNCHRNFHRKETEGSDAIGIHQQQRLLLTHHPQGHFSYRSPSGYLHVAPQQYQPRVAALPLPFTSGGGGTGSRDEFEDYYSNPSSSAAKKRFRTKFTPEQKEKMLNLAERLGWKMQKEDEELVQQFCNEAGVKRHVLKVWMHNNKQTLGKKT</sequence>
<keyword evidence="5" id="KW-0805">Transcription regulation</keyword>
<evidence type="ECO:0000313" key="12">
    <source>
        <dbReference type="EMBL" id="KAL2538539.1"/>
    </source>
</evidence>
<evidence type="ECO:0000313" key="13">
    <source>
        <dbReference type="Proteomes" id="UP001604277"/>
    </source>
</evidence>
<dbReference type="EMBL" id="JBFOLJ010000005">
    <property type="protein sequence ID" value="KAL2538539.1"/>
    <property type="molecule type" value="Genomic_DNA"/>
</dbReference>